<organism evidence="2 3">
    <name type="scientific">Apiospora rasikravindrae</name>
    <dbReference type="NCBI Taxonomy" id="990691"/>
    <lineage>
        <taxon>Eukaryota</taxon>
        <taxon>Fungi</taxon>
        <taxon>Dikarya</taxon>
        <taxon>Ascomycota</taxon>
        <taxon>Pezizomycotina</taxon>
        <taxon>Sordariomycetes</taxon>
        <taxon>Xylariomycetidae</taxon>
        <taxon>Amphisphaeriales</taxon>
        <taxon>Apiosporaceae</taxon>
        <taxon>Apiospora</taxon>
    </lineage>
</organism>
<gene>
    <name evidence="2" type="ORF">PG993_013374</name>
</gene>
<evidence type="ECO:0000313" key="3">
    <source>
        <dbReference type="Proteomes" id="UP001444661"/>
    </source>
</evidence>
<comment type="caution">
    <text evidence="2">The sequence shown here is derived from an EMBL/GenBank/DDBJ whole genome shotgun (WGS) entry which is preliminary data.</text>
</comment>
<accession>A0ABR1RXF7</accession>
<evidence type="ECO:0000259" key="1">
    <source>
        <dbReference type="Pfam" id="PF06985"/>
    </source>
</evidence>
<evidence type="ECO:0000313" key="2">
    <source>
        <dbReference type="EMBL" id="KAK8022607.1"/>
    </source>
</evidence>
<protein>
    <submittedName>
        <fullName evidence="2">HET-domain-containing protein</fullName>
    </submittedName>
</protein>
<keyword evidence="3" id="KW-1185">Reference proteome</keyword>
<sequence>MAPGIIDKSREMLLASKCQFCRLLGSIIDPSLIRGPLEAREFSANAIYAHLNSEVASSSGLLNTTVIGVTSDRNPIPVDFIGCRSSVSPNAIVKPREINKAAINYDLIKTWISSCEKSHGSLCWPRTENLVALGLRVIDCVKRRIIEMPRESSYVALSYVWGAAEPTEVLVSDSSILPTNLPRVIEDSLLLVRNLGYRYLWVDRYCIDQGNEEEKHSLISAMHVIYGNAKLTIIAAAGNGPTHGLPGVGSRHREQQQCLTVGNNRFIRTFPHVSHVLGASTWSKRGWTFQEGILSNRRLIFTDQQVAFQCNSMHCCESLDWPYDLMQEGPDKAFSDLVPEPPLQLSIPRAYSSGWGEDYYPLLRYIEQFTKKTLSYPDDRMKAFLGVLSTFANRRNPIYHIWGAPVLMNVDRPEISLNWLHATPCRRVSHFPSWSWAGWDGPIEESVHSRLLGRNEFTVTLSSKDSDNISLETFYKNHSAFEEYALGSRYLHLGVQLTAIPSFRYISNAEFSRVEAQMPWREPKTSMIRNASDTRGSLYARFPQTCGYSVLVPLYEDDATTSLSDSSSIMMFPTEKYGTGPYVYIFMVVKQTVSHYERVGLLVYGTALPTLLHELHNGKITPNMDAPDWGVGDVKFQSIILG</sequence>
<dbReference type="Pfam" id="PF06985">
    <property type="entry name" value="HET"/>
    <property type="match status" value="1"/>
</dbReference>
<name>A0ABR1RXF7_9PEZI</name>
<dbReference type="InterPro" id="IPR010730">
    <property type="entry name" value="HET"/>
</dbReference>
<dbReference type="PANTHER" id="PTHR33112:SF1">
    <property type="entry name" value="HETEROKARYON INCOMPATIBILITY DOMAIN-CONTAINING PROTEIN"/>
    <property type="match status" value="1"/>
</dbReference>
<feature type="domain" description="Heterokaryon incompatibility" evidence="1">
    <location>
        <begin position="154"/>
        <end position="291"/>
    </location>
</feature>
<reference evidence="2 3" key="1">
    <citation type="submission" date="2023-01" db="EMBL/GenBank/DDBJ databases">
        <title>Analysis of 21 Apiospora genomes using comparative genomics revels a genus with tremendous synthesis potential of carbohydrate active enzymes and secondary metabolites.</title>
        <authorList>
            <person name="Sorensen T."/>
        </authorList>
    </citation>
    <scope>NUCLEOTIDE SEQUENCE [LARGE SCALE GENOMIC DNA]</scope>
    <source>
        <strain evidence="2 3">CBS 33761</strain>
    </source>
</reference>
<proteinExistence type="predicted"/>
<dbReference type="EMBL" id="JAQQWK010000012">
    <property type="protein sequence ID" value="KAK8022607.1"/>
    <property type="molecule type" value="Genomic_DNA"/>
</dbReference>
<dbReference type="PANTHER" id="PTHR33112">
    <property type="entry name" value="DOMAIN PROTEIN, PUTATIVE-RELATED"/>
    <property type="match status" value="1"/>
</dbReference>
<dbReference type="Proteomes" id="UP001444661">
    <property type="component" value="Unassembled WGS sequence"/>
</dbReference>